<proteinExistence type="predicted"/>
<dbReference type="EMBL" id="PPSL01000004">
    <property type="protein sequence ID" value="PQJ09935.1"/>
    <property type="molecule type" value="Genomic_DNA"/>
</dbReference>
<dbReference type="Proteomes" id="UP000239872">
    <property type="component" value="Unassembled WGS sequence"/>
</dbReference>
<keyword evidence="1" id="KW-0472">Membrane</keyword>
<organism evidence="2 3">
    <name type="scientific">Flavipsychrobacter stenotrophus</name>
    <dbReference type="NCBI Taxonomy" id="2077091"/>
    <lineage>
        <taxon>Bacteria</taxon>
        <taxon>Pseudomonadati</taxon>
        <taxon>Bacteroidota</taxon>
        <taxon>Chitinophagia</taxon>
        <taxon>Chitinophagales</taxon>
        <taxon>Chitinophagaceae</taxon>
        <taxon>Flavipsychrobacter</taxon>
    </lineage>
</organism>
<comment type="caution">
    <text evidence="2">The sequence shown here is derived from an EMBL/GenBank/DDBJ whole genome shotgun (WGS) entry which is preliminary data.</text>
</comment>
<keyword evidence="3" id="KW-1185">Reference proteome</keyword>
<keyword evidence="1" id="KW-0812">Transmembrane</keyword>
<sequence>MNNHNNIKDELKELNSMLADMPRSMPYAVPQGYFNQLPEHAAATVMAGDRELTIKHDAPYDVPADYFDQLPSKIMAKVTAEETGNRRVFVPRAQWLTAAMLAMIISIGGFITFSTHKEAPEQMLSSVPQAELQSYVQTRYALDVNEVLKEGNINDLNIDNKDIIAYLNETGWE</sequence>
<keyword evidence="1" id="KW-1133">Transmembrane helix</keyword>
<evidence type="ECO:0000313" key="3">
    <source>
        <dbReference type="Proteomes" id="UP000239872"/>
    </source>
</evidence>
<dbReference type="AlphaFoldDB" id="A0A2S7STL4"/>
<evidence type="ECO:0000256" key="1">
    <source>
        <dbReference type="SAM" id="Phobius"/>
    </source>
</evidence>
<reference evidence="2 3" key="1">
    <citation type="submission" date="2018-01" db="EMBL/GenBank/DDBJ databases">
        <title>A novel member of the phylum Bacteroidetes isolated from glacier ice.</title>
        <authorList>
            <person name="Liu Q."/>
            <person name="Xin Y.-H."/>
        </authorList>
    </citation>
    <scope>NUCLEOTIDE SEQUENCE [LARGE SCALE GENOMIC DNA]</scope>
    <source>
        <strain evidence="2 3">RB1R16</strain>
    </source>
</reference>
<name>A0A2S7STL4_9BACT</name>
<protein>
    <submittedName>
        <fullName evidence="2">Uncharacterized protein</fullName>
    </submittedName>
</protein>
<dbReference type="RefSeq" id="WP_105039944.1">
    <property type="nucleotide sequence ID" value="NZ_PPSL01000004.1"/>
</dbReference>
<evidence type="ECO:0000313" key="2">
    <source>
        <dbReference type="EMBL" id="PQJ09935.1"/>
    </source>
</evidence>
<feature type="transmembrane region" description="Helical" evidence="1">
    <location>
        <begin position="95"/>
        <end position="113"/>
    </location>
</feature>
<dbReference type="OrthoDB" id="677448at2"/>
<gene>
    <name evidence="2" type="ORF">CJD36_014620</name>
</gene>
<accession>A0A2S7STL4</accession>